<keyword evidence="1" id="KW-0812">Transmembrane</keyword>
<evidence type="ECO:0000313" key="3">
    <source>
        <dbReference type="Proteomes" id="UP001240561"/>
    </source>
</evidence>
<comment type="caution">
    <text evidence="2">The sequence shown here is derived from an EMBL/GenBank/DDBJ whole genome shotgun (WGS) entry which is preliminary data.</text>
</comment>
<feature type="non-terminal residue" evidence="2">
    <location>
        <position position="94"/>
    </location>
</feature>
<keyword evidence="1" id="KW-1133">Transmembrane helix</keyword>
<name>A0ABD4ZDB8_GARVA</name>
<dbReference type="EMBL" id="JASOGJ010000080">
    <property type="protein sequence ID" value="MDK6696314.1"/>
    <property type="molecule type" value="Genomic_DNA"/>
</dbReference>
<gene>
    <name evidence="2" type="ORF">QP177_07100</name>
</gene>
<evidence type="ECO:0000313" key="2">
    <source>
        <dbReference type="EMBL" id="MDK6696314.1"/>
    </source>
</evidence>
<feature type="transmembrane region" description="Helical" evidence="1">
    <location>
        <begin position="40"/>
        <end position="59"/>
    </location>
</feature>
<proteinExistence type="predicted"/>
<feature type="transmembrane region" description="Helical" evidence="1">
    <location>
        <begin position="65"/>
        <end position="84"/>
    </location>
</feature>
<evidence type="ECO:0000256" key="1">
    <source>
        <dbReference type="SAM" id="Phobius"/>
    </source>
</evidence>
<accession>A0ABD4ZDB8</accession>
<dbReference type="AlphaFoldDB" id="A0ABD4ZDB8"/>
<keyword evidence="1" id="KW-0472">Membrane</keyword>
<reference evidence="2 3" key="1">
    <citation type="submission" date="2023-05" db="EMBL/GenBank/DDBJ databases">
        <title>Cataloging the Phylogenetic Diversity of Human Bladder Bacteria.</title>
        <authorList>
            <person name="Du J."/>
        </authorList>
    </citation>
    <scope>NUCLEOTIDE SEQUENCE [LARGE SCALE GENOMIC DNA]</scope>
    <source>
        <strain evidence="2 3">UMB9230</strain>
    </source>
</reference>
<feature type="non-terminal residue" evidence="2">
    <location>
        <position position="1"/>
    </location>
</feature>
<protein>
    <submittedName>
        <fullName evidence="2">Uncharacterized protein</fullName>
    </submittedName>
</protein>
<sequence length="94" mass="11101">RFIPNLQQEIYQNYIELYPENSPIFHSEKAAIQSQKCGHICLYFLGFGLCFAALCYFLQDELFTLWLAITLSLLFVISWLDWHYQLISPTPCLF</sequence>
<dbReference type="Proteomes" id="UP001240561">
    <property type="component" value="Unassembled WGS sequence"/>
</dbReference>
<organism evidence="2 3">
    <name type="scientific">Gardnerella vaginalis</name>
    <dbReference type="NCBI Taxonomy" id="2702"/>
    <lineage>
        <taxon>Bacteria</taxon>
        <taxon>Bacillati</taxon>
        <taxon>Actinomycetota</taxon>
        <taxon>Actinomycetes</taxon>
        <taxon>Bifidobacteriales</taxon>
        <taxon>Bifidobacteriaceae</taxon>
        <taxon>Gardnerella</taxon>
    </lineage>
</organism>